<evidence type="ECO:0000313" key="3">
    <source>
        <dbReference type="Proteomes" id="UP000431080"/>
    </source>
</evidence>
<reference evidence="2 3" key="1">
    <citation type="submission" date="2019-10" db="EMBL/GenBank/DDBJ databases">
        <authorList>
            <person name="Nie G."/>
            <person name="Ming H."/>
            <person name="Yi B."/>
        </authorList>
    </citation>
    <scope>NUCLEOTIDE SEQUENCE [LARGE SCALE GENOMIC DNA]</scope>
    <source>
        <strain evidence="2 3">CFH 90414</strain>
    </source>
</reference>
<evidence type="ECO:0000313" key="2">
    <source>
        <dbReference type="EMBL" id="MRG58818.1"/>
    </source>
</evidence>
<feature type="domain" description="Rv2993c-like N-terminal" evidence="1">
    <location>
        <begin position="8"/>
        <end position="29"/>
    </location>
</feature>
<dbReference type="EMBL" id="WJIF01000001">
    <property type="protein sequence ID" value="MRG58818.1"/>
    <property type="molecule type" value="Genomic_DNA"/>
</dbReference>
<sequence length="38" mass="4198">MTRLEGIKVARFSHGESISFGIVDEEAVSLGKRLIHDV</sequence>
<evidence type="ECO:0000259" key="1">
    <source>
        <dbReference type="Pfam" id="PF10370"/>
    </source>
</evidence>
<accession>A0A6I2FCG6</accession>
<proteinExistence type="predicted"/>
<gene>
    <name evidence="2" type="ORF">GE115_02870</name>
</gene>
<dbReference type="Pfam" id="PF10370">
    <property type="entry name" value="Rv2993c-like_N"/>
    <property type="match status" value="1"/>
</dbReference>
<dbReference type="RefSeq" id="WP_153683378.1">
    <property type="nucleotide sequence ID" value="NZ_WJIF01000001.1"/>
</dbReference>
<keyword evidence="3" id="KW-1185">Reference proteome</keyword>
<name>A0A6I2FCG6_9MICO</name>
<organism evidence="2 3">
    <name type="scientific">Agromyces agglutinans</name>
    <dbReference type="NCBI Taxonomy" id="2662258"/>
    <lineage>
        <taxon>Bacteria</taxon>
        <taxon>Bacillati</taxon>
        <taxon>Actinomycetota</taxon>
        <taxon>Actinomycetes</taxon>
        <taxon>Micrococcales</taxon>
        <taxon>Microbacteriaceae</taxon>
        <taxon>Agromyces</taxon>
    </lineage>
</organism>
<comment type="caution">
    <text evidence="2">The sequence shown here is derived from an EMBL/GenBank/DDBJ whole genome shotgun (WGS) entry which is preliminary data.</text>
</comment>
<dbReference type="Proteomes" id="UP000431080">
    <property type="component" value="Unassembled WGS sequence"/>
</dbReference>
<dbReference type="AlphaFoldDB" id="A0A6I2FCG6"/>
<dbReference type="InterPro" id="IPR018833">
    <property type="entry name" value="Rv2993c-like_N"/>
</dbReference>
<protein>
    <submittedName>
        <fullName evidence="2">DUF2437 domain-containing protein</fullName>
    </submittedName>
</protein>